<sequence length="97" mass="11519">MKFEWDLKKEKSNIKKHKVTFEEAAYVFSDKYSLTLFDNKHSEDEERWILLGKSLNAMVLVVVHTFRDKDGVEIVRIISARKATKNEQQIYNERCPL</sequence>
<organism evidence="1 2">
    <name type="scientific">Sulfurimonas crateris</name>
    <dbReference type="NCBI Taxonomy" id="2574727"/>
    <lineage>
        <taxon>Bacteria</taxon>
        <taxon>Pseudomonadati</taxon>
        <taxon>Campylobacterota</taxon>
        <taxon>Epsilonproteobacteria</taxon>
        <taxon>Campylobacterales</taxon>
        <taxon>Sulfurimonadaceae</taxon>
        <taxon>Sulfurimonas</taxon>
    </lineage>
</organism>
<dbReference type="InterPro" id="IPR007460">
    <property type="entry name" value="BrnT_toxin"/>
</dbReference>
<reference evidence="1 2" key="1">
    <citation type="submission" date="2019-04" db="EMBL/GenBank/DDBJ databases">
        <title>Sulfurimonas crateris sp. nov. a facultative anaerobic sulfur-oxidizing chemolithautotrophic bacterium isolated from a terrestrial mud vulcano.</title>
        <authorList>
            <person name="Ratnikova N.M."/>
            <person name="Slobodkin A.I."/>
            <person name="Merkel A.Y."/>
            <person name="Novikov A."/>
            <person name="Bonch-Osmolovskaya E.A."/>
            <person name="Slobodkina G.B."/>
        </authorList>
    </citation>
    <scope>NUCLEOTIDE SEQUENCE [LARGE SCALE GENOMIC DNA]</scope>
    <source>
        <strain evidence="1 2">SN118</strain>
    </source>
</reference>
<proteinExistence type="predicted"/>
<evidence type="ECO:0000313" key="2">
    <source>
        <dbReference type="Proteomes" id="UP000309561"/>
    </source>
</evidence>
<dbReference type="EMBL" id="SZPX01000005">
    <property type="protein sequence ID" value="TKI69266.1"/>
    <property type="molecule type" value="Genomic_DNA"/>
</dbReference>
<dbReference type="InterPro" id="IPR038573">
    <property type="entry name" value="BrnT_sf"/>
</dbReference>
<evidence type="ECO:0000313" key="1">
    <source>
        <dbReference type="EMBL" id="TKI69266.1"/>
    </source>
</evidence>
<keyword evidence="2" id="KW-1185">Reference proteome</keyword>
<comment type="caution">
    <text evidence="1">The sequence shown here is derived from an EMBL/GenBank/DDBJ whole genome shotgun (WGS) entry which is preliminary data.</text>
</comment>
<dbReference type="OrthoDB" id="9802417at2"/>
<accession>A0A4U2Z4S1</accession>
<protein>
    <submittedName>
        <fullName evidence="1">BrnT family toxin</fullName>
    </submittedName>
</protein>
<dbReference type="Pfam" id="PF04365">
    <property type="entry name" value="BrnT_toxin"/>
    <property type="match status" value="1"/>
</dbReference>
<dbReference type="AlphaFoldDB" id="A0A4U2Z4S1"/>
<name>A0A4U2Z4S1_9BACT</name>
<dbReference type="RefSeq" id="WP_137013718.1">
    <property type="nucleotide sequence ID" value="NZ_SZPX01000005.1"/>
</dbReference>
<dbReference type="Proteomes" id="UP000309561">
    <property type="component" value="Unassembled WGS sequence"/>
</dbReference>
<gene>
    <name evidence="1" type="ORF">FCU45_07030</name>
</gene>
<dbReference type="Gene3D" id="3.10.450.530">
    <property type="entry name" value="Ribonuclease toxin, BrnT, of type II toxin-antitoxin system"/>
    <property type="match status" value="1"/>
</dbReference>